<evidence type="ECO:0000313" key="1">
    <source>
        <dbReference type="EMBL" id="VAX05519.1"/>
    </source>
</evidence>
<reference evidence="1" key="1">
    <citation type="submission" date="2018-06" db="EMBL/GenBank/DDBJ databases">
        <authorList>
            <person name="Zhirakovskaya E."/>
        </authorList>
    </citation>
    <scope>NUCLEOTIDE SEQUENCE</scope>
</reference>
<dbReference type="Pfam" id="PF06293">
    <property type="entry name" value="Kdo"/>
    <property type="match status" value="1"/>
</dbReference>
<dbReference type="InterPro" id="IPR011009">
    <property type="entry name" value="Kinase-like_dom_sf"/>
</dbReference>
<sequence>MQEYVPKDWAAILRHNGFKGFEALWSLEADWFEPPNKRRGGWSGVVRLELERPDGETEGVFIKRQENHQRRTLRHPLAGEPTFAGEMKNILMLQKAGVPTLDLIYFGQREVEGSRQAILVTRELSGFYPLNWWLDKWLKEGWAAARNIRLTVIDEMAQVVRQLHENGLVHNSLHPKHLFVRVDEQEVEAEVRLIDLEKMRSSLSRSRATSRDLDSLNRRCLICSHSDRLRFLKHYLGLPKLDAEGRALWRYLVGRKVKKT</sequence>
<protein>
    <submittedName>
        <fullName evidence="1">InaA protein</fullName>
    </submittedName>
</protein>
<dbReference type="EMBL" id="UOFX01000006">
    <property type="protein sequence ID" value="VAX05519.1"/>
    <property type="molecule type" value="Genomic_DNA"/>
</dbReference>
<dbReference type="Gene3D" id="1.10.510.10">
    <property type="entry name" value="Transferase(Phosphotransferase) domain 1"/>
    <property type="match status" value="1"/>
</dbReference>
<dbReference type="PIRSF" id="PIRSF026326">
    <property type="entry name" value="InaA"/>
    <property type="match status" value="1"/>
</dbReference>
<gene>
    <name evidence="1" type="ORF">MNBD_GAMMA26-1599</name>
</gene>
<name>A0A3B1AHY2_9ZZZZ</name>
<organism evidence="1">
    <name type="scientific">hydrothermal vent metagenome</name>
    <dbReference type="NCBI Taxonomy" id="652676"/>
    <lineage>
        <taxon>unclassified sequences</taxon>
        <taxon>metagenomes</taxon>
        <taxon>ecological metagenomes</taxon>
    </lineage>
</organism>
<dbReference type="AlphaFoldDB" id="A0A3B1AHY2"/>
<dbReference type="SUPFAM" id="SSF56112">
    <property type="entry name" value="Protein kinase-like (PK-like)"/>
    <property type="match status" value="1"/>
</dbReference>
<proteinExistence type="predicted"/>
<dbReference type="InterPro" id="IPR027023">
    <property type="entry name" value="Put_LipoPS_kinase_InaA"/>
</dbReference>
<accession>A0A3B1AHY2</accession>